<dbReference type="AlphaFoldDB" id="A0A8J9X828"/>
<evidence type="ECO:0000313" key="2">
    <source>
        <dbReference type="EMBL" id="CAG9292762.1"/>
    </source>
</evidence>
<name>A0A8J9X828_PHATR</name>
<reference evidence="2" key="1">
    <citation type="submission" date="2022-02" db="EMBL/GenBank/DDBJ databases">
        <authorList>
            <person name="Giguere J D."/>
        </authorList>
    </citation>
    <scope>NUCLEOTIDE SEQUENCE</scope>
    <source>
        <strain evidence="2">CCAP 1055/1</strain>
    </source>
</reference>
<feature type="region of interest" description="Disordered" evidence="1">
    <location>
        <begin position="95"/>
        <end position="115"/>
    </location>
</feature>
<protein>
    <submittedName>
        <fullName evidence="2">Uncharacterized protein</fullName>
    </submittedName>
</protein>
<feature type="region of interest" description="Disordered" evidence="1">
    <location>
        <begin position="196"/>
        <end position="230"/>
    </location>
</feature>
<dbReference type="Proteomes" id="UP000836788">
    <property type="component" value="Chromosome 7"/>
</dbReference>
<sequence>MCLNVIETFILVSYSRVKVPRIVILRKTLPTARFRVARQGRLSLDRSEFLPSFGKVNKHQNLSIHCIPEMNNTRMHPGDRDLRQLGESLDRATQMARRGRVANPSSTAGGLPPRKQYLAARQRPSHRRTSLPKLNKILAQQERKSCDLGFADDVDNVTLATEASSTNQNNSWQSFESAEGQVLTQRLQQDLQRWSDLAPSQPQRPTRRVHHRSAAELDDQSRTSIESTPIDVDSLQEYHAPIKIEFDPYALTKQHQMSLVVQPHSVCSLPVSVDDSGPIDVDTGDELVLQEEDESSEEDLWVSGDFPILDETEMDRGLAGYMHGFEPPTLQTLFGGIDGVLEVDEGKFEI</sequence>
<accession>A0A8J9X828</accession>
<evidence type="ECO:0000256" key="1">
    <source>
        <dbReference type="SAM" id="MobiDB-lite"/>
    </source>
</evidence>
<proteinExistence type="predicted"/>
<gene>
    <name evidence="2" type="ORF">PTTT1_LOCUS49468</name>
</gene>
<dbReference type="EMBL" id="OU594948">
    <property type="protein sequence ID" value="CAG9292762.1"/>
    <property type="molecule type" value="Genomic_DNA"/>
</dbReference>
<organism evidence="2">
    <name type="scientific">Phaeodactylum tricornutum</name>
    <name type="common">Diatom</name>
    <dbReference type="NCBI Taxonomy" id="2850"/>
    <lineage>
        <taxon>Eukaryota</taxon>
        <taxon>Sar</taxon>
        <taxon>Stramenopiles</taxon>
        <taxon>Ochrophyta</taxon>
        <taxon>Bacillariophyta</taxon>
        <taxon>Bacillariophyceae</taxon>
        <taxon>Bacillariophycidae</taxon>
        <taxon>Naviculales</taxon>
        <taxon>Phaeodactylaceae</taxon>
        <taxon>Phaeodactylum</taxon>
    </lineage>
</organism>